<evidence type="ECO:0000313" key="5">
    <source>
        <dbReference type="EMBL" id="AFU60368.1"/>
    </source>
</evidence>
<dbReference type="Pfam" id="PF00970">
    <property type="entry name" value="FAD_binding_6"/>
    <property type="match status" value="1"/>
</dbReference>
<dbReference type="RefSeq" id="WP_015020900.1">
    <property type="nucleotide sequence ID" value="NC_018719.1"/>
</dbReference>
<dbReference type="InterPro" id="IPR001709">
    <property type="entry name" value="Flavoprot_Pyr_Nucl_cyt_Rdtase"/>
</dbReference>
<dbReference type="EMBL" id="CP002408">
    <property type="protein sequence ID" value="AFU60368.1"/>
    <property type="molecule type" value="Genomic_DNA"/>
</dbReference>
<dbReference type="PATRIC" id="fig|1237085.11.peg.3451"/>
<comment type="similarity">
    <text evidence="1">Belongs to the ferredoxin--NADP reductase type 1 family.</text>
</comment>
<evidence type="ECO:0000256" key="1">
    <source>
        <dbReference type="ARBA" id="ARBA00008312"/>
    </source>
</evidence>
<dbReference type="InterPro" id="IPR001433">
    <property type="entry name" value="OxRdtase_FAD/NAD-bd"/>
</dbReference>
<dbReference type="SUPFAM" id="SSF63380">
    <property type="entry name" value="Riboflavin synthase domain-like"/>
    <property type="match status" value="1"/>
</dbReference>
<dbReference type="InParanoid" id="K0ILE9"/>
<name>K0ILE9_NITGG</name>
<evidence type="ECO:0000259" key="4">
    <source>
        <dbReference type="PROSITE" id="PS51384"/>
    </source>
</evidence>
<feature type="domain" description="FAD-binding FR-type" evidence="4">
    <location>
        <begin position="6"/>
        <end position="114"/>
    </location>
</feature>
<organism evidence="5 6">
    <name type="scientific">Nitrososphaera gargensis (strain Ga9.2)</name>
    <dbReference type="NCBI Taxonomy" id="1237085"/>
    <lineage>
        <taxon>Archaea</taxon>
        <taxon>Nitrososphaerota</taxon>
        <taxon>Nitrososphaeria</taxon>
        <taxon>Nitrososphaerales</taxon>
        <taxon>Nitrososphaeraceae</taxon>
        <taxon>Nitrososphaera</taxon>
    </lineage>
</organism>
<dbReference type="InterPro" id="IPR033892">
    <property type="entry name" value="FNR_bac"/>
</dbReference>
<dbReference type="Proteomes" id="UP000008037">
    <property type="component" value="Chromosome"/>
</dbReference>
<dbReference type="PROSITE" id="PS51384">
    <property type="entry name" value="FAD_FR"/>
    <property type="match status" value="1"/>
</dbReference>
<dbReference type="Gene3D" id="2.40.30.10">
    <property type="entry name" value="Translation factors"/>
    <property type="match status" value="1"/>
</dbReference>
<dbReference type="PANTHER" id="PTHR47878">
    <property type="entry name" value="OXIDOREDUCTASE FAD/NAD(P)-BINDING DOMAIN PROTEIN"/>
    <property type="match status" value="1"/>
</dbReference>
<evidence type="ECO:0000313" key="6">
    <source>
        <dbReference type="Proteomes" id="UP000008037"/>
    </source>
</evidence>
<dbReference type="InterPro" id="IPR008333">
    <property type="entry name" value="Cbr1-like_FAD-bd_dom"/>
</dbReference>
<dbReference type="KEGG" id="nga:Ngar_c34530"/>
<reference evidence="5 6" key="1">
    <citation type="journal article" date="2012" name="Environ. Microbiol.">
        <title>The genome of the ammonia-oxidizing Candidatus Nitrososphaera gargensis: insights into metabolic versatility and environmental adaptations.</title>
        <authorList>
            <person name="Spang A."/>
            <person name="Poehlein A."/>
            <person name="Offre P."/>
            <person name="Zumbragel S."/>
            <person name="Haider S."/>
            <person name="Rychlik N."/>
            <person name="Nowka B."/>
            <person name="Schmeisser C."/>
            <person name="Lebedeva E.V."/>
            <person name="Rattei T."/>
            <person name="Bohm C."/>
            <person name="Schmid M."/>
            <person name="Galushko A."/>
            <person name="Hatzenpichler R."/>
            <person name="Weinmaier T."/>
            <person name="Daniel R."/>
            <person name="Schleper C."/>
            <person name="Spieck E."/>
            <person name="Streit W."/>
            <person name="Wagner M."/>
        </authorList>
    </citation>
    <scope>NUCLEOTIDE SEQUENCE [LARGE SCALE GENOMIC DNA]</scope>
    <source>
        <strain evidence="6">Ga9.2</strain>
    </source>
</reference>
<keyword evidence="6" id="KW-1185">Reference proteome</keyword>
<dbReference type="GeneID" id="13797263"/>
<proteinExistence type="inferred from homology"/>
<dbReference type="PRINTS" id="PR00371">
    <property type="entry name" value="FPNCR"/>
</dbReference>
<dbReference type="GO" id="GO:0004324">
    <property type="term" value="F:ferredoxin-NADP+ reductase activity"/>
    <property type="evidence" value="ECO:0007669"/>
    <property type="project" value="UniProtKB-EC"/>
</dbReference>
<dbReference type="BioCyc" id="CNIT1237085:G1324-3454-MONOMER"/>
<dbReference type="STRING" id="1237085.Ngar_c34530"/>
<dbReference type="SUPFAM" id="SSF52343">
    <property type="entry name" value="Ferredoxin reductase-like, C-terminal NADP-linked domain"/>
    <property type="match status" value="1"/>
</dbReference>
<accession>K0ILE9</accession>
<dbReference type="GO" id="GO:0000166">
    <property type="term" value="F:nucleotide binding"/>
    <property type="evidence" value="ECO:0007669"/>
    <property type="project" value="UniProtKB-KW"/>
</dbReference>
<sequence length="276" mass="30633">MSSGQAPPNIGMITYRENLTPDLAIIRMQPADGSAVPDFKAGQFVALGLKLDGDDKITYRAYSLSSPPEEKRHFEFYVKWATEPVMGKFTSALFKMREGDPLYWRKPAGAFTIEDKKADGTPDTRRIVLVASGTGLAPFISYVLHLKSSRSKREVVLLHGAKYAQELGYRDMLEKMAASDPNFKYMPTVSRSDHPLSQGWRGNTGRVEKLLVSNGGESQLEKLVGEKVTPANSFFYICGYQGTIDSVVALLSPQGFVTNRNKRKDGSFDIKIETYG</sequence>
<evidence type="ECO:0000256" key="3">
    <source>
        <dbReference type="ARBA" id="ARBA00022741"/>
    </source>
</evidence>
<keyword evidence="3" id="KW-0547">Nucleotide-binding</keyword>
<dbReference type="HOGENOM" id="CLU_1006919_0_0_2"/>
<dbReference type="EC" id="1.18.1.2" evidence="2"/>
<evidence type="ECO:0000256" key="2">
    <source>
        <dbReference type="ARBA" id="ARBA00013223"/>
    </source>
</evidence>
<dbReference type="PANTHER" id="PTHR47878:SF2">
    <property type="entry name" value="OXIDOREDUCTASE FAD_NAD(P)-BINDING DOMAIN PROTEIN"/>
    <property type="match status" value="1"/>
</dbReference>
<gene>
    <name evidence="5" type="ordered locus">Ngar_c34530</name>
</gene>
<dbReference type="InterPro" id="IPR017938">
    <property type="entry name" value="Riboflavin_synthase-like_b-brl"/>
</dbReference>
<dbReference type="InterPro" id="IPR051930">
    <property type="entry name" value="FNR_type-1"/>
</dbReference>
<dbReference type="Gene3D" id="3.40.50.80">
    <property type="entry name" value="Nucleotide-binding domain of ferredoxin-NADP reductase (FNR) module"/>
    <property type="match status" value="1"/>
</dbReference>
<dbReference type="AlphaFoldDB" id="K0ILE9"/>
<dbReference type="Pfam" id="PF00175">
    <property type="entry name" value="NAD_binding_1"/>
    <property type="match status" value="1"/>
</dbReference>
<protein>
    <recommendedName>
        <fullName evidence="2">ferredoxin--NADP(+) reductase</fullName>
        <ecNumber evidence="2">1.18.1.2</ecNumber>
    </recommendedName>
</protein>
<dbReference type="InterPro" id="IPR039261">
    <property type="entry name" value="FNR_nucleotide-bd"/>
</dbReference>
<dbReference type="CDD" id="cd06195">
    <property type="entry name" value="FNR1"/>
    <property type="match status" value="1"/>
</dbReference>
<dbReference type="InterPro" id="IPR017927">
    <property type="entry name" value="FAD-bd_FR_type"/>
</dbReference>